<comment type="caution">
    <text evidence="1">The sequence shown here is derived from an EMBL/GenBank/DDBJ whole genome shotgun (WGS) entry which is preliminary data.</text>
</comment>
<dbReference type="Proteomes" id="UP001066276">
    <property type="component" value="Chromosome 4_1"/>
</dbReference>
<dbReference type="EMBL" id="JANPWB010000007">
    <property type="protein sequence ID" value="KAJ1169759.1"/>
    <property type="molecule type" value="Genomic_DNA"/>
</dbReference>
<gene>
    <name evidence="1" type="ORF">NDU88_001650</name>
</gene>
<proteinExistence type="predicted"/>
<evidence type="ECO:0008006" key="3">
    <source>
        <dbReference type="Google" id="ProtNLM"/>
    </source>
</evidence>
<keyword evidence="2" id="KW-1185">Reference proteome</keyword>
<evidence type="ECO:0000313" key="1">
    <source>
        <dbReference type="EMBL" id="KAJ1169759.1"/>
    </source>
</evidence>
<name>A0AAV7SZU1_PLEWA</name>
<protein>
    <recommendedName>
        <fullName evidence="3">Secreted protein</fullName>
    </recommendedName>
</protein>
<sequence>MALEAPRVGAGVLLLPVMCRSPWVLVSKPEMPRVPPPVIARYRAPYVSPKRGWGAVPDPPAVLLLKRSRSPRPGRPARPCC</sequence>
<organism evidence="1 2">
    <name type="scientific">Pleurodeles waltl</name>
    <name type="common">Iberian ribbed newt</name>
    <dbReference type="NCBI Taxonomy" id="8319"/>
    <lineage>
        <taxon>Eukaryota</taxon>
        <taxon>Metazoa</taxon>
        <taxon>Chordata</taxon>
        <taxon>Craniata</taxon>
        <taxon>Vertebrata</taxon>
        <taxon>Euteleostomi</taxon>
        <taxon>Amphibia</taxon>
        <taxon>Batrachia</taxon>
        <taxon>Caudata</taxon>
        <taxon>Salamandroidea</taxon>
        <taxon>Salamandridae</taxon>
        <taxon>Pleurodelinae</taxon>
        <taxon>Pleurodeles</taxon>
    </lineage>
</organism>
<accession>A0AAV7SZU1</accession>
<dbReference type="AlphaFoldDB" id="A0AAV7SZU1"/>
<reference evidence="1" key="1">
    <citation type="journal article" date="2022" name="bioRxiv">
        <title>Sequencing and chromosome-scale assembly of the giantPleurodeles waltlgenome.</title>
        <authorList>
            <person name="Brown T."/>
            <person name="Elewa A."/>
            <person name="Iarovenko S."/>
            <person name="Subramanian E."/>
            <person name="Araus A.J."/>
            <person name="Petzold A."/>
            <person name="Susuki M."/>
            <person name="Suzuki K.-i.T."/>
            <person name="Hayashi T."/>
            <person name="Toyoda A."/>
            <person name="Oliveira C."/>
            <person name="Osipova E."/>
            <person name="Leigh N.D."/>
            <person name="Simon A."/>
            <person name="Yun M.H."/>
        </authorList>
    </citation>
    <scope>NUCLEOTIDE SEQUENCE</scope>
    <source>
        <strain evidence="1">20211129_DDA</strain>
        <tissue evidence="1">Liver</tissue>
    </source>
</reference>
<evidence type="ECO:0000313" key="2">
    <source>
        <dbReference type="Proteomes" id="UP001066276"/>
    </source>
</evidence>